<organism evidence="2 3">
    <name type="scientific">Botryobasidium botryosum (strain FD-172 SS1)</name>
    <dbReference type="NCBI Taxonomy" id="930990"/>
    <lineage>
        <taxon>Eukaryota</taxon>
        <taxon>Fungi</taxon>
        <taxon>Dikarya</taxon>
        <taxon>Basidiomycota</taxon>
        <taxon>Agaricomycotina</taxon>
        <taxon>Agaricomycetes</taxon>
        <taxon>Cantharellales</taxon>
        <taxon>Botryobasidiaceae</taxon>
        <taxon>Botryobasidium</taxon>
    </lineage>
</organism>
<evidence type="ECO:0000313" key="3">
    <source>
        <dbReference type="Proteomes" id="UP000027195"/>
    </source>
</evidence>
<dbReference type="PANTHER" id="PTHR47962:SF5">
    <property type="entry name" value="ATP-DEPENDENT HELICASE LHR-RELATED"/>
    <property type="match status" value="1"/>
</dbReference>
<feature type="domain" description="Helicase C-terminal" evidence="1">
    <location>
        <begin position="1"/>
        <end position="116"/>
    </location>
</feature>
<dbReference type="SUPFAM" id="SSF52540">
    <property type="entry name" value="P-loop containing nucleoside triphosphate hydrolases"/>
    <property type="match status" value="1"/>
</dbReference>
<dbReference type="EMBL" id="KL198028">
    <property type="protein sequence ID" value="KDQ16394.1"/>
    <property type="molecule type" value="Genomic_DNA"/>
</dbReference>
<dbReference type="OrthoDB" id="10261556at2759"/>
<feature type="non-terminal residue" evidence="2">
    <location>
        <position position="116"/>
    </location>
</feature>
<evidence type="ECO:0000259" key="1">
    <source>
        <dbReference type="PROSITE" id="PS51194"/>
    </source>
</evidence>
<dbReference type="STRING" id="930990.A0A067MLJ3"/>
<dbReference type="GO" id="GO:0016887">
    <property type="term" value="F:ATP hydrolysis activity"/>
    <property type="evidence" value="ECO:0007669"/>
    <property type="project" value="TreeGrafter"/>
</dbReference>
<dbReference type="InterPro" id="IPR027417">
    <property type="entry name" value="P-loop_NTPase"/>
</dbReference>
<reference evidence="3" key="1">
    <citation type="journal article" date="2014" name="Proc. Natl. Acad. Sci. U.S.A.">
        <title>Extensive sampling of basidiomycete genomes demonstrates inadequacy of the white-rot/brown-rot paradigm for wood decay fungi.</title>
        <authorList>
            <person name="Riley R."/>
            <person name="Salamov A.A."/>
            <person name="Brown D.W."/>
            <person name="Nagy L.G."/>
            <person name="Floudas D."/>
            <person name="Held B.W."/>
            <person name="Levasseur A."/>
            <person name="Lombard V."/>
            <person name="Morin E."/>
            <person name="Otillar R."/>
            <person name="Lindquist E.A."/>
            <person name="Sun H."/>
            <person name="LaButti K.M."/>
            <person name="Schmutz J."/>
            <person name="Jabbour D."/>
            <person name="Luo H."/>
            <person name="Baker S.E."/>
            <person name="Pisabarro A.G."/>
            <person name="Walton J.D."/>
            <person name="Blanchette R.A."/>
            <person name="Henrissat B."/>
            <person name="Martin F."/>
            <person name="Cullen D."/>
            <person name="Hibbett D.S."/>
            <person name="Grigoriev I.V."/>
        </authorList>
    </citation>
    <scope>NUCLEOTIDE SEQUENCE [LARGE SCALE GENOMIC DNA]</scope>
    <source>
        <strain evidence="3">FD-172 SS1</strain>
    </source>
</reference>
<evidence type="ECO:0000313" key="2">
    <source>
        <dbReference type="EMBL" id="KDQ16394.1"/>
    </source>
</evidence>
<proteinExistence type="predicted"/>
<dbReference type="Pfam" id="PF00271">
    <property type="entry name" value="Helicase_C"/>
    <property type="match status" value="1"/>
</dbReference>
<dbReference type="SMART" id="SM00490">
    <property type="entry name" value="HELICc"/>
    <property type="match status" value="1"/>
</dbReference>
<protein>
    <recommendedName>
        <fullName evidence="1">Helicase C-terminal domain-containing protein</fullName>
    </recommendedName>
</protein>
<dbReference type="InterPro" id="IPR052511">
    <property type="entry name" value="ATP-dep_Helicase"/>
</dbReference>
<dbReference type="PROSITE" id="PS51194">
    <property type="entry name" value="HELICASE_CTER"/>
    <property type="match status" value="1"/>
</dbReference>
<dbReference type="PANTHER" id="PTHR47962">
    <property type="entry name" value="ATP-DEPENDENT HELICASE LHR-RELATED-RELATED"/>
    <property type="match status" value="1"/>
</dbReference>
<accession>A0A067MLJ3</accession>
<dbReference type="Gene3D" id="3.40.50.300">
    <property type="entry name" value="P-loop containing nucleotide triphosphate hydrolases"/>
    <property type="match status" value="1"/>
</dbReference>
<keyword evidence="3" id="KW-1185">Reference proteome</keyword>
<name>A0A067MLJ3_BOTB1</name>
<feature type="non-terminal residue" evidence="2">
    <location>
        <position position="1"/>
    </location>
</feature>
<dbReference type="InterPro" id="IPR001650">
    <property type="entry name" value="Helicase_C-like"/>
</dbReference>
<dbReference type="AlphaFoldDB" id="A0A067MLJ3"/>
<gene>
    <name evidence="2" type="ORF">BOTBODRAFT_87350</name>
</gene>
<dbReference type="InParanoid" id="A0A067MLJ3"/>
<dbReference type="GO" id="GO:0003677">
    <property type="term" value="F:DNA binding"/>
    <property type="evidence" value="ECO:0007669"/>
    <property type="project" value="TreeGrafter"/>
</dbReference>
<dbReference type="HOGENOM" id="CLU_001103_19_3_1"/>
<dbReference type="Proteomes" id="UP000027195">
    <property type="component" value="Unassembled WGS sequence"/>
</dbReference>
<sequence>LPLSLEDKVVWIHADMSAKFVAGALDDLRTGEIWGAACTDTAGMGIDNPDIGLVIQYQTPKSQCVLMQRFGRGTRNPSLTARAVLFIEPKYLSEVREERKWKAEAQALREMKAKDK</sequence>